<sequence length="370" mass="41577">MRDVFISGIGSYSPGDPVPFTDIEKVLGRLDKLPPKLAAWVERMKPIMEGMLGVEYCHYALDHETRQPTDNVVTLSVKSAQRALDMAGLKATDIDLLVYAGISMEHICPPTSVLIQEELKIPRTAEYSIHSNCTSVYKALQVAADQLALGRYKNALIVSAQLSSPFLRAEHFNQAALEKSHILLRWFLSDGSGALVLTTDPQQGTRERFLVKHTYIESMGLGLGPDMYCVVGGHRMNPLEIYENGWHHLTQNFEKVAKLSIELGKQAAVELMNRIHMKWQEVQYFIINVPTKHIFDQVNMELPRDHNAPNLKFYSKLATRGYPGPCAMMHSLDDFVRDESPRPGDIVASVVAESSKWMYGGFALEYLGKR</sequence>
<name>A0A7C4LKC2_9PLAN</name>
<reference evidence="2" key="1">
    <citation type="journal article" date="2020" name="mSystems">
        <title>Genome- and Community-Level Interaction Insights into Carbon Utilization and Element Cycling Functions of Hydrothermarchaeota in Hydrothermal Sediment.</title>
        <authorList>
            <person name="Zhou Z."/>
            <person name="Liu Y."/>
            <person name="Xu W."/>
            <person name="Pan J."/>
            <person name="Luo Z.H."/>
            <person name="Li M."/>
        </authorList>
    </citation>
    <scope>NUCLEOTIDE SEQUENCE [LARGE SCALE GENOMIC DNA]</scope>
    <source>
        <strain evidence="2">SpSt-508</strain>
    </source>
</reference>
<accession>A0A7C4LKC2</accession>
<evidence type="ECO:0000259" key="1">
    <source>
        <dbReference type="Pfam" id="PF08545"/>
    </source>
</evidence>
<dbReference type="AlphaFoldDB" id="A0A7C4LKC2"/>
<dbReference type="EMBL" id="DSVQ01000012">
    <property type="protein sequence ID" value="HGT38973.1"/>
    <property type="molecule type" value="Genomic_DNA"/>
</dbReference>
<dbReference type="GO" id="GO:0044550">
    <property type="term" value="P:secondary metabolite biosynthetic process"/>
    <property type="evidence" value="ECO:0007669"/>
    <property type="project" value="TreeGrafter"/>
</dbReference>
<comment type="caution">
    <text evidence="2">The sequence shown here is derived from an EMBL/GenBank/DDBJ whole genome shotgun (WGS) entry which is preliminary data.</text>
</comment>
<proteinExistence type="predicted"/>
<organism evidence="2">
    <name type="scientific">Schlesneria paludicola</name>
    <dbReference type="NCBI Taxonomy" id="360056"/>
    <lineage>
        <taxon>Bacteria</taxon>
        <taxon>Pseudomonadati</taxon>
        <taxon>Planctomycetota</taxon>
        <taxon>Planctomycetia</taxon>
        <taxon>Planctomycetales</taxon>
        <taxon>Planctomycetaceae</taxon>
        <taxon>Schlesneria</taxon>
    </lineage>
</organism>
<dbReference type="InterPro" id="IPR016039">
    <property type="entry name" value="Thiolase-like"/>
</dbReference>
<dbReference type="SUPFAM" id="SSF53901">
    <property type="entry name" value="Thiolase-like"/>
    <property type="match status" value="2"/>
</dbReference>
<gene>
    <name evidence="2" type="ORF">ENS64_06880</name>
</gene>
<dbReference type="GO" id="GO:0006633">
    <property type="term" value="P:fatty acid biosynthetic process"/>
    <property type="evidence" value="ECO:0007669"/>
    <property type="project" value="InterPro"/>
</dbReference>
<dbReference type="PANTHER" id="PTHR34069:SF3">
    <property type="entry name" value="ACYL-COA:ACYL-COA ALKYLTRANSFERASE"/>
    <property type="match status" value="1"/>
</dbReference>
<dbReference type="PANTHER" id="PTHR34069">
    <property type="entry name" value="3-OXOACYL-[ACYL-CARRIER-PROTEIN] SYNTHASE 3"/>
    <property type="match status" value="1"/>
</dbReference>
<dbReference type="InterPro" id="IPR013751">
    <property type="entry name" value="ACP_syn_III_N"/>
</dbReference>
<protein>
    <submittedName>
        <fullName evidence="2">3-oxoacyl-ACP synthase III family protein</fullName>
    </submittedName>
</protein>
<dbReference type="Gene3D" id="3.40.47.10">
    <property type="match status" value="2"/>
</dbReference>
<dbReference type="GO" id="GO:0004315">
    <property type="term" value="F:3-oxoacyl-[acyl-carrier-protein] synthase activity"/>
    <property type="evidence" value="ECO:0007669"/>
    <property type="project" value="InterPro"/>
</dbReference>
<dbReference type="Pfam" id="PF08545">
    <property type="entry name" value="ACP_syn_III"/>
    <property type="match status" value="1"/>
</dbReference>
<evidence type="ECO:0000313" key="2">
    <source>
        <dbReference type="EMBL" id="HGT38973.1"/>
    </source>
</evidence>
<feature type="domain" description="Beta-ketoacyl-[acyl-carrier-protein] synthase III N-terminal" evidence="1">
    <location>
        <begin position="129"/>
        <end position="204"/>
    </location>
</feature>